<evidence type="ECO:0000313" key="3">
    <source>
        <dbReference type="Proteomes" id="UP000596742"/>
    </source>
</evidence>
<dbReference type="OrthoDB" id="5951204at2759"/>
<feature type="compositionally biased region" description="Basic and acidic residues" evidence="1">
    <location>
        <begin position="78"/>
        <end position="104"/>
    </location>
</feature>
<feature type="compositionally biased region" description="Basic residues" evidence="1">
    <location>
        <begin position="210"/>
        <end position="224"/>
    </location>
</feature>
<organism evidence="2 3">
    <name type="scientific">Mytilus galloprovincialis</name>
    <name type="common">Mediterranean mussel</name>
    <dbReference type="NCBI Taxonomy" id="29158"/>
    <lineage>
        <taxon>Eukaryota</taxon>
        <taxon>Metazoa</taxon>
        <taxon>Spiralia</taxon>
        <taxon>Lophotrochozoa</taxon>
        <taxon>Mollusca</taxon>
        <taxon>Bivalvia</taxon>
        <taxon>Autobranchia</taxon>
        <taxon>Pteriomorphia</taxon>
        <taxon>Mytilida</taxon>
        <taxon>Mytiloidea</taxon>
        <taxon>Mytilidae</taxon>
        <taxon>Mytilinae</taxon>
        <taxon>Mytilus</taxon>
    </lineage>
</organism>
<dbReference type="EMBL" id="UYJE01001824">
    <property type="protein sequence ID" value="VDI05548.1"/>
    <property type="molecule type" value="Genomic_DNA"/>
</dbReference>
<reference evidence="2" key="1">
    <citation type="submission" date="2018-11" db="EMBL/GenBank/DDBJ databases">
        <authorList>
            <person name="Alioto T."/>
            <person name="Alioto T."/>
        </authorList>
    </citation>
    <scope>NUCLEOTIDE SEQUENCE</scope>
</reference>
<keyword evidence="3" id="KW-1185">Reference proteome</keyword>
<evidence type="ECO:0000313" key="2">
    <source>
        <dbReference type="EMBL" id="VDI05548.1"/>
    </source>
</evidence>
<feature type="compositionally biased region" description="Basic and acidic residues" evidence="1">
    <location>
        <begin position="1"/>
        <end position="10"/>
    </location>
</feature>
<feature type="region of interest" description="Disordered" evidence="1">
    <location>
        <begin position="1"/>
        <end position="27"/>
    </location>
</feature>
<feature type="compositionally biased region" description="Basic and acidic residues" evidence="1">
    <location>
        <begin position="115"/>
        <end position="142"/>
    </location>
</feature>
<feature type="compositionally biased region" description="Basic residues" evidence="1">
    <location>
        <begin position="105"/>
        <end position="114"/>
    </location>
</feature>
<name>A0A8B6CKN1_MYTGA</name>
<feature type="region of interest" description="Disordered" evidence="1">
    <location>
        <begin position="73"/>
        <end position="142"/>
    </location>
</feature>
<accession>A0A8B6CKN1</accession>
<dbReference type="Proteomes" id="UP000596742">
    <property type="component" value="Unassembled WGS sequence"/>
</dbReference>
<dbReference type="AlphaFoldDB" id="A0A8B6CKN1"/>
<proteinExistence type="predicted"/>
<gene>
    <name evidence="2" type="ORF">MGAL_10B038103</name>
</gene>
<comment type="caution">
    <text evidence="2">The sequence shown here is derived from an EMBL/GenBank/DDBJ whole genome shotgun (WGS) entry which is preliminary data.</text>
</comment>
<evidence type="ECO:0000256" key="1">
    <source>
        <dbReference type="SAM" id="MobiDB-lite"/>
    </source>
</evidence>
<protein>
    <submittedName>
        <fullName evidence="2">Uncharacterized protein</fullName>
    </submittedName>
</protein>
<feature type="region of interest" description="Disordered" evidence="1">
    <location>
        <begin position="172"/>
        <end position="227"/>
    </location>
</feature>
<sequence>MADRPRREGAGHNYKSLAEYGLPGVDKPVVEAEVKPKTPSSARRRLEAAQLLDRSFNEEDESDEELTQLRKRKKRNEKQRLRVELKKKQDELEQEKGEIDNEKAKNKKVTRTRTKKSEIISKTDKKHDSKNQDKLVADASKPDETVKLDDLRKFEFLNELVDKKLSKLGLIEKSSDSSSDSEDNTIRRSEKAIIISNSSDSDTDSDSSSKRKKHKKSKKTKSGIKAKSSDKVKTQLLWPQSALQYEYVNEQVSFNNLDMKLFTAGELEIITRADISEIERKGRLNLLKKITYYSQIYSWKGLLAFYAAWLRKIELGQNKWSDDPSVIELPILTPYVLSKSKFSNSSFKVESKDETIWFCTLYNRNRCTYHGSHQTSIRGVQRTVQHICAVCWKKDRNKLYHQNVPVLVLNFLKRRND</sequence>